<feature type="region of interest" description="Disordered" evidence="1">
    <location>
        <begin position="235"/>
        <end position="262"/>
    </location>
</feature>
<dbReference type="Gene3D" id="3.20.20.370">
    <property type="entry name" value="Glycoside hydrolase/deacetylase"/>
    <property type="match status" value="1"/>
</dbReference>
<keyword evidence="2" id="KW-0472">Membrane</keyword>
<dbReference type="AlphaFoldDB" id="A0A7G5BUA3"/>
<keyword evidence="2" id="KW-1133">Transmembrane helix</keyword>
<name>A0A7G5BUA3_9BACL</name>
<dbReference type="InterPro" id="IPR054467">
    <property type="entry name" value="YkoP-like_dom"/>
</dbReference>
<sequence>MEIILWIGFYFLTFYAFLPALISRIFGFRVFMKGKSESDIALTFDDGPDPVYTPQLLDLLKKHGAKATFFVVGENAEKYPDIIARIHEEGHILGIHNYVHHTNWLMRPSTVKRQIHRTSDLIKRITGSRPMYYRPPWGIMNVFDYANLGHLQIVLWTSLFGDWRKRVGADKLYHRMKQKLKPGQVFLLHDCGITFGADRDAPANTLSALGRILDDGRQLGYRFIGIDEMIAVTERAKKKKTGGEQEARRSGGMKNGDKETERGHAIGPLKKVVVSLWMVYEKVFHVVFRLRPVGSGHFFNYRIRKYSGPPMDLQDNQTLRSGDRIMEIHFENQMLFDLGMKSKSTVQIAIRIIREMEKALPDMARELAVAPKGEQVKALYGVSMIHRGSESLGYKTFDLPRGLFAWMTNIYLRFLIRVIHPSGNQRVRDRGETMSPRMLIMPRHILLTWADESRVKRRPVREQGTESDSGVQKSVKSETESQDLVAAFDEGAIGKLV</sequence>
<organism evidence="4 5">
    <name type="scientific">Cohnella cholangitidis</name>
    <dbReference type="NCBI Taxonomy" id="2598458"/>
    <lineage>
        <taxon>Bacteria</taxon>
        <taxon>Bacillati</taxon>
        <taxon>Bacillota</taxon>
        <taxon>Bacilli</taxon>
        <taxon>Bacillales</taxon>
        <taxon>Paenibacillaceae</taxon>
        <taxon>Cohnella</taxon>
    </lineage>
</organism>
<keyword evidence="2" id="KW-0812">Transmembrane</keyword>
<dbReference type="EMBL" id="CP041969">
    <property type="protein sequence ID" value="QMV40537.1"/>
    <property type="molecule type" value="Genomic_DNA"/>
</dbReference>
<dbReference type="InterPro" id="IPR002509">
    <property type="entry name" value="NODB_dom"/>
</dbReference>
<feature type="compositionally biased region" description="Basic and acidic residues" evidence="1">
    <location>
        <begin position="241"/>
        <end position="262"/>
    </location>
</feature>
<dbReference type="GO" id="GO:0016810">
    <property type="term" value="F:hydrolase activity, acting on carbon-nitrogen (but not peptide) bonds"/>
    <property type="evidence" value="ECO:0007669"/>
    <property type="project" value="InterPro"/>
</dbReference>
<dbReference type="Pfam" id="PF22790">
    <property type="entry name" value="YkoP"/>
    <property type="match status" value="1"/>
</dbReference>
<evidence type="ECO:0000313" key="4">
    <source>
        <dbReference type="EMBL" id="QMV40537.1"/>
    </source>
</evidence>
<dbReference type="InterPro" id="IPR050248">
    <property type="entry name" value="Polysacc_deacetylase_ArnD"/>
</dbReference>
<dbReference type="InterPro" id="IPR011330">
    <property type="entry name" value="Glyco_hydro/deAcase_b/a-brl"/>
</dbReference>
<keyword evidence="5" id="KW-1185">Reference proteome</keyword>
<feature type="region of interest" description="Disordered" evidence="1">
    <location>
        <begin position="457"/>
        <end position="482"/>
    </location>
</feature>
<dbReference type="PANTHER" id="PTHR10587">
    <property type="entry name" value="GLYCOSYL TRANSFERASE-RELATED"/>
    <property type="match status" value="1"/>
</dbReference>
<dbReference type="GO" id="GO:0005975">
    <property type="term" value="P:carbohydrate metabolic process"/>
    <property type="evidence" value="ECO:0007669"/>
    <property type="project" value="InterPro"/>
</dbReference>
<dbReference type="Proteomes" id="UP000515679">
    <property type="component" value="Chromosome"/>
</dbReference>
<dbReference type="CDD" id="cd10959">
    <property type="entry name" value="CE4_NodB_like_3"/>
    <property type="match status" value="1"/>
</dbReference>
<proteinExistence type="predicted"/>
<dbReference type="PANTHER" id="PTHR10587:SF137">
    <property type="entry name" value="4-DEOXY-4-FORMAMIDO-L-ARABINOSE-PHOSPHOUNDECAPRENOL DEFORMYLASE ARND-RELATED"/>
    <property type="match status" value="1"/>
</dbReference>
<dbReference type="SUPFAM" id="SSF88713">
    <property type="entry name" value="Glycoside hydrolase/deacetylase"/>
    <property type="match status" value="1"/>
</dbReference>
<evidence type="ECO:0000256" key="1">
    <source>
        <dbReference type="SAM" id="MobiDB-lite"/>
    </source>
</evidence>
<evidence type="ECO:0000259" key="3">
    <source>
        <dbReference type="PROSITE" id="PS51677"/>
    </source>
</evidence>
<gene>
    <name evidence="4" type="ORF">FPL14_04450</name>
</gene>
<feature type="domain" description="NodB homology" evidence="3">
    <location>
        <begin position="38"/>
        <end position="224"/>
    </location>
</feature>
<feature type="transmembrane region" description="Helical" evidence="2">
    <location>
        <begin position="6"/>
        <end position="26"/>
    </location>
</feature>
<evidence type="ECO:0000256" key="2">
    <source>
        <dbReference type="SAM" id="Phobius"/>
    </source>
</evidence>
<accession>A0A7G5BUA3</accession>
<dbReference type="PROSITE" id="PS51677">
    <property type="entry name" value="NODB"/>
    <property type="match status" value="1"/>
</dbReference>
<reference evidence="4 5" key="1">
    <citation type="submission" date="2019-07" db="EMBL/GenBank/DDBJ databases">
        <authorList>
            <person name="Kim J.K."/>
            <person name="Cheong H.-M."/>
            <person name="Choi Y."/>
            <person name="Hwang K.J."/>
            <person name="Lee S."/>
            <person name="Choi C."/>
        </authorList>
    </citation>
    <scope>NUCLEOTIDE SEQUENCE [LARGE SCALE GENOMIC DNA]</scope>
    <source>
        <strain evidence="4 5">KS 22</strain>
    </source>
</reference>
<dbReference type="Pfam" id="PF01522">
    <property type="entry name" value="Polysacc_deac_1"/>
    <property type="match status" value="1"/>
</dbReference>
<protein>
    <submittedName>
        <fullName evidence="4">Polysaccharide deacetylase family protein</fullName>
    </submittedName>
</protein>
<evidence type="ECO:0000313" key="5">
    <source>
        <dbReference type="Proteomes" id="UP000515679"/>
    </source>
</evidence>
<dbReference type="KEGG" id="cchl:FPL14_04450"/>